<dbReference type="InParanoid" id="A4VF15"/>
<dbReference type="EMBL" id="GG662587">
    <property type="protein sequence ID" value="EDK31240.1"/>
    <property type="molecule type" value="Genomic_DNA"/>
</dbReference>
<keyword evidence="3" id="KW-1185">Reference proteome</keyword>
<evidence type="ECO:0000256" key="1">
    <source>
        <dbReference type="SAM" id="MobiDB-lite"/>
    </source>
</evidence>
<gene>
    <name evidence="2" type="ORF">TTHERM_00486439</name>
</gene>
<dbReference type="Proteomes" id="UP000009168">
    <property type="component" value="Unassembled WGS sequence"/>
</dbReference>
<reference evidence="3" key="1">
    <citation type="journal article" date="2006" name="PLoS Biol.">
        <title>Macronuclear genome sequence of the ciliate Tetrahymena thermophila, a model eukaryote.</title>
        <authorList>
            <person name="Eisen J.A."/>
            <person name="Coyne R.S."/>
            <person name="Wu M."/>
            <person name="Wu D."/>
            <person name="Thiagarajan M."/>
            <person name="Wortman J.R."/>
            <person name="Badger J.H."/>
            <person name="Ren Q."/>
            <person name="Amedeo P."/>
            <person name="Jones K.M."/>
            <person name="Tallon L.J."/>
            <person name="Delcher A.L."/>
            <person name="Salzberg S.L."/>
            <person name="Silva J.C."/>
            <person name="Haas B.J."/>
            <person name="Majoros W.H."/>
            <person name="Farzad M."/>
            <person name="Carlton J.M."/>
            <person name="Smith R.K. Jr."/>
            <person name="Garg J."/>
            <person name="Pearlman R.E."/>
            <person name="Karrer K.M."/>
            <person name="Sun L."/>
            <person name="Manning G."/>
            <person name="Elde N.C."/>
            <person name="Turkewitz A.P."/>
            <person name="Asai D.J."/>
            <person name="Wilkes D.E."/>
            <person name="Wang Y."/>
            <person name="Cai H."/>
            <person name="Collins K."/>
            <person name="Stewart B.A."/>
            <person name="Lee S.R."/>
            <person name="Wilamowska K."/>
            <person name="Weinberg Z."/>
            <person name="Ruzzo W.L."/>
            <person name="Wloga D."/>
            <person name="Gaertig J."/>
            <person name="Frankel J."/>
            <person name="Tsao C.-C."/>
            <person name="Gorovsky M.A."/>
            <person name="Keeling P.J."/>
            <person name="Waller R.F."/>
            <person name="Patron N.J."/>
            <person name="Cherry J.M."/>
            <person name="Stover N.A."/>
            <person name="Krieger C.J."/>
            <person name="del Toro C."/>
            <person name="Ryder H.F."/>
            <person name="Williamson S.C."/>
            <person name="Barbeau R.A."/>
            <person name="Hamilton E.P."/>
            <person name="Orias E."/>
        </authorList>
    </citation>
    <scope>NUCLEOTIDE SEQUENCE [LARGE SCALE GENOMIC DNA]</scope>
    <source>
        <strain evidence="3">SB210</strain>
    </source>
</reference>
<protein>
    <submittedName>
        <fullName evidence="2">Uncharacterized protein</fullName>
    </submittedName>
</protein>
<name>A4VF15_TETTS</name>
<dbReference type="GeneID" id="7846928"/>
<accession>A4VF15</accession>
<organism evidence="2 3">
    <name type="scientific">Tetrahymena thermophila (strain SB210)</name>
    <dbReference type="NCBI Taxonomy" id="312017"/>
    <lineage>
        <taxon>Eukaryota</taxon>
        <taxon>Sar</taxon>
        <taxon>Alveolata</taxon>
        <taxon>Ciliophora</taxon>
        <taxon>Intramacronucleata</taxon>
        <taxon>Oligohymenophorea</taxon>
        <taxon>Hymenostomatida</taxon>
        <taxon>Tetrahymenina</taxon>
        <taxon>Tetrahymenidae</taxon>
        <taxon>Tetrahymena</taxon>
    </lineage>
</organism>
<feature type="compositionally biased region" description="Basic residues" evidence="1">
    <location>
        <begin position="1043"/>
        <end position="1059"/>
    </location>
</feature>
<evidence type="ECO:0000313" key="2">
    <source>
        <dbReference type="EMBL" id="EDK31240.1"/>
    </source>
</evidence>
<dbReference type="RefSeq" id="XP_001470670.1">
    <property type="nucleotide sequence ID" value="XM_001470620.2"/>
</dbReference>
<feature type="region of interest" description="Disordered" evidence="1">
    <location>
        <begin position="1035"/>
        <end position="1059"/>
    </location>
</feature>
<dbReference type="AlphaFoldDB" id="A4VF15"/>
<dbReference type="KEGG" id="tet:TTHERM_00486439"/>
<evidence type="ECO:0000313" key="3">
    <source>
        <dbReference type="Proteomes" id="UP000009168"/>
    </source>
</evidence>
<sequence length="1059" mass="124724">MDQAYKQFLVTDDLKFTIEWSSNQLILINNLDPKQKAQLHINEQIGKQVQVCISENYVAQTIYLSEGSYQFILRDYSKFTQAISTDPKKVNIPSPIVAIYEQNKHTILLFTKDYEIYSLKWKLITEDSEVNPYTCKQPVSIHLQLELNNSKQSKENQIQMEGKLIKMKYEKTVEYSFFYLQSSNCKRIYKVQYKEGQTWVQSCIQCDKESSIQDFDVYNGKVYATLIKQKQKAFTLATAEELSDKFSQEKEIDCIENAYQINTHLFKIIDTFNNEIYNYILISYLLKKQDNQNQLNVILIDLNLQQNLNSNQILEKRIAIGTISCTNNRAEDIQALHFKRVVNLKRNNKVFIPLYEKTLLGNENSIIVNTIQLQKAEIGCQENNQEQCDNLFQQLVLKKNSIYDKSYVLQRPNQIIDEYIQIQQNKIPNYIQNYNPDFSPNLDVQSLKFLYLLIVNKQHTLLTDIINTRTIVRKNQEVCEYLILNLEQLEKELSFLMFQNDVLKSIRETNFLNFNKQDYKQFYELVQIISEIFNSILVRKQKEAFEDLRERNLSCISPEHQISINNANSLIEQIASQISIIKISGWLLDQNFQNKNLSQLLFSSDYYVKIIQQQIVNRQYDLSGIIKERNNLLDINQTFNALFCDKIFQETTSFELFDPIKIIKTFESNKSVGINLHSFALYRYIYELSKLNQDFDLALQNYEKQLSYLSNNGYVNSIVNVSNGQLFRCLCLIDDLNQKNKLQVFNLIIENKKIIQSLSPDLILFIICTFAAHSFKEESFLLIRQFNKEIDWIQASYPSILVNIYLKFNSVSQAMQFSFAIKNCTTLIERKETILQELIPKIIEKGQEEMLFREELMLYQDEQLVESFYSLINSGRNQLILIFIKYLIYRNQYLTAMEVFENYQKTIVNCFEKEQIEFILALFSSILKQYSSIQCQELIQSYQFLTQYNVLRQGNQNQMNVESTNKNFANNILSSSIKSYNLLQQNFSTKKPQQNFEENNFLGLINQDISKFQAYDQNQMIVDNDINMTPQQSYDRLDMSQSKKSKRKWTTSKKKLSPN</sequence>
<proteinExistence type="predicted"/>
<dbReference type="HOGENOM" id="CLU_289601_0_0_1"/>